<comment type="caution">
    <text evidence="1">The sequence shown here is derived from an EMBL/GenBank/DDBJ whole genome shotgun (WGS) entry which is preliminary data.</text>
</comment>
<dbReference type="Proteomes" id="UP001066276">
    <property type="component" value="Chromosome 10"/>
</dbReference>
<proteinExistence type="predicted"/>
<dbReference type="AlphaFoldDB" id="A0AAV7M9A8"/>
<organism evidence="1 2">
    <name type="scientific">Pleurodeles waltl</name>
    <name type="common">Iberian ribbed newt</name>
    <dbReference type="NCBI Taxonomy" id="8319"/>
    <lineage>
        <taxon>Eukaryota</taxon>
        <taxon>Metazoa</taxon>
        <taxon>Chordata</taxon>
        <taxon>Craniata</taxon>
        <taxon>Vertebrata</taxon>
        <taxon>Euteleostomi</taxon>
        <taxon>Amphibia</taxon>
        <taxon>Batrachia</taxon>
        <taxon>Caudata</taxon>
        <taxon>Salamandroidea</taxon>
        <taxon>Salamandridae</taxon>
        <taxon>Pleurodelinae</taxon>
        <taxon>Pleurodeles</taxon>
    </lineage>
</organism>
<accession>A0AAV7M9A8</accession>
<sequence>MTRRKCPGLDEYLQTYSISLLPLLLETLSEVHKTGILPTNMREALMIMLPKPDRDPTDMGSYRPLYMLNGDVKLLAGLELEPRSSEYTSFIRSHITIKA</sequence>
<reference evidence="1" key="1">
    <citation type="journal article" date="2022" name="bioRxiv">
        <title>Sequencing and chromosome-scale assembly of the giantPleurodeles waltlgenome.</title>
        <authorList>
            <person name="Brown T."/>
            <person name="Elewa A."/>
            <person name="Iarovenko S."/>
            <person name="Subramanian E."/>
            <person name="Araus A.J."/>
            <person name="Petzold A."/>
            <person name="Susuki M."/>
            <person name="Suzuki K.-i.T."/>
            <person name="Hayashi T."/>
            <person name="Toyoda A."/>
            <person name="Oliveira C."/>
            <person name="Osipova E."/>
            <person name="Leigh N.D."/>
            <person name="Simon A."/>
            <person name="Yun M.H."/>
        </authorList>
    </citation>
    <scope>NUCLEOTIDE SEQUENCE</scope>
    <source>
        <strain evidence="1">20211129_DDA</strain>
        <tissue evidence="1">Liver</tissue>
    </source>
</reference>
<evidence type="ECO:0000313" key="2">
    <source>
        <dbReference type="Proteomes" id="UP001066276"/>
    </source>
</evidence>
<keyword evidence="2" id="KW-1185">Reference proteome</keyword>
<gene>
    <name evidence="1" type="ORF">NDU88_005437</name>
</gene>
<protein>
    <submittedName>
        <fullName evidence="1">Uncharacterized protein</fullName>
    </submittedName>
</protein>
<dbReference type="EMBL" id="JANPWB010000014">
    <property type="protein sequence ID" value="KAJ1100351.1"/>
    <property type="molecule type" value="Genomic_DNA"/>
</dbReference>
<name>A0AAV7M9A8_PLEWA</name>
<evidence type="ECO:0000313" key="1">
    <source>
        <dbReference type="EMBL" id="KAJ1100351.1"/>
    </source>
</evidence>
<dbReference type="PANTHER" id="PTHR19446">
    <property type="entry name" value="REVERSE TRANSCRIPTASES"/>
    <property type="match status" value="1"/>
</dbReference>